<proteinExistence type="predicted"/>
<accession>A0A2R3Z222</accession>
<dbReference type="InterPro" id="IPR011322">
    <property type="entry name" value="N-reg_PII-like_a/b"/>
</dbReference>
<organism evidence="1 2">
    <name type="scientific">Christiangramia fulva</name>
    <dbReference type="NCBI Taxonomy" id="2126553"/>
    <lineage>
        <taxon>Bacteria</taxon>
        <taxon>Pseudomonadati</taxon>
        <taxon>Bacteroidota</taxon>
        <taxon>Flavobacteriia</taxon>
        <taxon>Flavobacteriales</taxon>
        <taxon>Flavobacteriaceae</taxon>
        <taxon>Christiangramia</taxon>
    </lineage>
</organism>
<dbReference type="InterPro" id="IPR015867">
    <property type="entry name" value="N-reg_PII/ATP_PRibTrfase_C"/>
</dbReference>
<dbReference type="GO" id="GO:0005524">
    <property type="term" value="F:ATP binding"/>
    <property type="evidence" value="ECO:0007669"/>
    <property type="project" value="TreeGrafter"/>
</dbReference>
<dbReference type="SMART" id="SM00938">
    <property type="entry name" value="P-II"/>
    <property type="match status" value="1"/>
</dbReference>
<dbReference type="KEGG" id="grs:C7S20_02920"/>
<protein>
    <submittedName>
        <fullName evidence="1">P-II family nitrogen regulator</fullName>
    </submittedName>
</protein>
<dbReference type="Gene3D" id="3.30.70.120">
    <property type="match status" value="1"/>
</dbReference>
<evidence type="ECO:0000313" key="2">
    <source>
        <dbReference type="Proteomes" id="UP000241507"/>
    </source>
</evidence>
<dbReference type="RefSeq" id="WP_107011070.1">
    <property type="nucleotide sequence ID" value="NZ_CP028136.1"/>
</dbReference>
<dbReference type="GO" id="GO:0005829">
    <property type="term" value="C:cytosol"/>
    <property type="evidence" value="ECO:0007669"/>
    <property type="project" value="TreeGrafter"/>
</dbReference>
<dbReference type="OrthoDB" id="9802729at2"/>
<dbReference type="GO" id="GO:0006808">
    <property type="term" value="P:regulation of nitrogen utilization"/>
    <property type="evidence" value="ECO:0007669"/>
    <property type="project" value="InterPro"/>
</dbReference>
<name>A0A2R3Z222_9FLAO</name>
<dbReference type="GO" id="GO:0030234">
    <property type="term" value="F:enzyme regulator activity"/>
    <property type="evidence" value="ECO:0007669"/>
    <property type="project" value="InterPro"/>
</dbReference>
<dbReference type="PRINTS" id="PR00340">
    <property type="entry name" value="PIIGLNB"/>
</dbReference>
<dbReference type="PROSITE" id="PS51343">
    <property type="entry name" value="PII_GLNB_DOM"/>
    <property type="match status" value="1"/>
</dbReference>
<gene>
    <name evidence="1" type="ORF">C7S20_02920</name>
</gene>
<dbReference type="PANTHER" id="PTHR30115:SF11">
    <property type="entry name" value="NITROGEN REGULATORY PROTEIN P-II HOMOLOG"/>
    <property type="match status" value="1"/>
</dbReference>
<evidence type="ECO:0000313" key="1">
    <source>
        <dbReference type="EMBL" id="AVR44292.1"/>
    </source>
</evidence>
<sequence length="111" mass="12630">MREVKAFIREERTVEVVEGLRKAGFRSLTVSPAEGTGKFTGKKAMPSLQFPVTHSKMTNLQIVCRKEDVEEIVKIIHKHGSRDKQGEGLIYISEVLELYKVRTGKKSREDI</sequence>
<dbReference type="InterPro" id="IPR002187">
    <property type="entry name" value="N-reg_PII"/>
</dbReference>
<dbReference type="AlphaFoldDB" id="A0A2R3Z222"/>
<reference evidence="2" key="1">
    <citation type="submission" date="2018-03" db="EMBL/GenBank/DDBJ databases">
        <title>Gramella fulva sp. nov., isolated from a dry surface of tidal flat.</title>
        <authorList>
            <person name="Hwang S.H."/>
            <person name="Hwang W.M."/>
            <person name="Kang K."/>
            <person name="Ahn T.-Y."/>
        </authorList>
    </citation>
    <scope>NUCLEOTIDE SEQUENCE [LARGE SCALE GENOMIC DNA]</scope>
    <source>
        <strain evidence="2">SH35</strain>
    </source>
</reference>
<dbReference type="Pfam" id="PF00543">
    <property type="entry name" value="P-II"/>
    <property type="match status" value="1"/>
</dbReference>
<dbReference type="SUPFAM" id="SSF54913">
    <property type="entry name" value="GlnB-like"/>
    <property type="match status" value="1"/>
</dbReference>
<keyword evidence="2" id="KW-1185">Reference proteome</keyword>
<dbReference type="PANTHER" id="PTHR30115">
    <property type="entry name" value="NITROGEN REGULATORY PROTEIN P-II"/>
    <property type="match status" value="1"/>
</dbReference>
<dbReference type="Proteomes" id="UP000241507">
    <property type="component" value="Chromosome"/>
</dbReference>
<dbReference type="EMBL" id="CP028136">
    <property type="protein sequence ID" value="AVR44292.1"/>
    <property type="molecule type" value="Genomic_DNA"/>
</dbReference>